<name>A0ABV9RST3_9PSEU</name>
<accession>A0ABV9RST3</accession>
<gene>
    <name evidence="2" type="ORF">ACFPEL_29625</name>
</gene>
<protein>
    <submittedName>
        <fullName evidence="2">VOC family protein</fullName>
    </submittedName>
</protein>
<dbReference type="PROSITE" id="PS51819">
    <property type="entry name" value="VOC"/>
    <property type="match status" value="2"/>
</dbReference>
<feature type="domain" description="VOC" evidence="1">
    <location>
        <begin position="142"/>
        <end position="255"/>
    </location>
</feature>
<dbReference type="Gene3D" id="3.10.180.10">
    <property type="entry name" value="2,3-Dihydroxybiphenyl 1,2-Dioxygenase, domain 1"/>
    <property type="match status" value="2"/>
</dbReference>
<reference evidence="3" key="1">
    <citation type="journal article" date="2019" name="Int. J. Syst. Evol. Microbiol.">
        <title>The Global Catalogue of Microorganisms (GCM) 10K type strain sequencing project: providing services to taxonomists for standard genome sequencing and annotation.</title>
        <authorList>
            <consortium name="The Broad Institute Genomics Platform"/>
            <consortium name="The Broad Institute Genome Sequencing Center for Infectious Disease"/>
            <person name="Wu L."/>
            <person name="Ma J."/>
        </authorList>
    </citation>
    <scope>NUCLEOTIDE SEQUENCE [LARGE SCALE GENOMIC DNA]</scope>
    <source>
        <strain evidence="3">CCUG 50347</strain>
    </source>
</reference>
<dbReference type="Pfam" id="PF00903">
    <property type="entry name" value="Glyoxalase"/>
    <property type="match status" value="2"/>
</dbReference>
<dbReference type="InterPro" id="IPR029068">
    <property type="entry name" value="Glyas_Bleomycin-R_OHBP_Dase"/>
</dbReference>
<sequence length="307" mass="33653">MIELVDIAYVRSGAADLAGAVRFATEVVGLEHVDGPADDTEPGVAHLRADSRHHCLAFVEGVSGVIASAFTVDGPGALALAETELESRGFTVWRGGPADARSRRVGELIGFDDPFGNRIELVCGQQTLARPVRPGRGSGITEFGHLCLDAPDVAEAHRFWSTTFNARASDWIGDAACLMRIDEVHHKLAVFQGDRPGLCHVNFQVAELDDVFRNWHHLQDQGVPIEMGPGRHPQSGAVFLYFLGPEGLTYEYSYGVRRITDEAAWRPRYFDPAERGSIDMWLGPTQKPVTTRPQITRPQVLPEAVHP</sequence>
<evidence type="ECO:0000313" key="2">
    <source>
        <dbReference type="EMBL" id="MFC4836595.1"/>
    </source>
</evidence>
<evidence type="ECO:0000313" key="3">
    <source>
        <dbReference type="Proteomes" id="UP001595909"/>
    </source>
</evidence>
<keyword evidence="3" id="KW-1185">Reference proteome</keyword>
<evidence type="ECO:0000259" key="1">
    <source>
        <dbReference type="PROSITE" id="PS51819"/>
    </source>
</evidence>
<dbReference type="EMBL" id="JBHSIM010000068">
    <property type="protein sequence ID" value="MFC4836595.1"/>
    <property type="molecule type" value="Genomic_DNA"/>
</dbReference>
<dbReference type="InterPro" id="IPR037523">
    <property type="entry name" value="VOC_core"/>
</dbReference>
<organism evidence="2 3">
    <name type="scientific">Actinomycetospora chibensis</name>
    <dbReference type="NCBI Taxonomy" id="663606"/>
    <lineage>
        <taxon>Bacteria</taxon>
        <taxon>Bacillati</taxon>
        <taxon>Actinomycetota</taxon>
        <taxon>Actinomycetes</taxon>
        <taxon>Pseudonocardiales</taxon>
        <taxon>Pseudonocardiaceae</taxon>
        <taxon>Actinomycetospora</taxon>
    </lineage>
</organism>
<dbReference type="RefSeq" id="WP_274191135.1">
    <property type="nucleotide sequence ID" value="NZ_BAABHN010000068.1"/>
</dbReference>
<comment type="caution">
    <text evidence="2">The sequence shown here is derived from an EMBL/GenBank/DDBJ whole genome shotgun (WGS) entry which is preliminary data.</text>
</comment>
<dbReference type="SUPFAM" id="SSF54593">
    <property type="entry name" value="Glyoxalase/Bleomycin resistance protein/Dihydroxybiphenyl dioxygenase"/>
    <property type="match status" value="2"/>
</dbReference>
<proteinExistence type="predicted"/>
<dbReference type="Proteomes" id="UP001595909">
    <property type="component" value="Unassembled WGS sequence"/>
</dbReference>
<dbReference type="InterPro" id="IPR004360">
    <property type="entry name" value="Glyas_Fos-R_dOase_dom"/>
</dbReference>
<feature type="domain" description="VOC" evidence="1">
    <location>
        <begin position="6"/>
        <end position="124"/>
    </location>
</feature>